<gene>
    <name evidence="2" type="ORF">CCV52592_2209</name>
</gene>
<dbReference type="Gene3D" id="3.40.50.300">
    <property type="entry name" value="P-loop containing nucleotide triphosphate hydrolases"/>
    <property type="match status" value="1"/>
</dbReference>
<keyword evidence="3" id="KW-1185">Reference proteome</keyword>
<dbReference type="InterPro" id="IPR045063">
    <property type="entry name" value="Dynamin_N"/>
</dbReference>
<dbReference type="InterPro" id="IPR027417">
    <property type="entry name" value="P-loop_NTPase"/>
</dbReference>
<organism evidence="2 3">
    <name type="scientific">Campylobacter curvus (strain 525.92)</name>
    <dbReference type="NCBI Taxonomy" id="360105"/>
    <lineage>
        <taxon>Bacteria</taxon>
        <taxon>Pseudomonadati</taxon>
        <taxon>Campylobacterota</taxon>
        <taxon>Epsilonproteobacteria</taxon>
        <taxon>Campylobacterales</taxon>
        <taxon>Campylobacteraceae</taxon>
        <taxon>Campylobacter</taxon>
    </lineage>
</organism>
<dbReference type="OrthoDB" id="9802035at2"/>
<evidence type="ECO:0000313" key="2">
    <source>
        <dbReference type="EMBL" id="ABS50396.1"/>
    </source>
</evidence>
<dbReference type="PANTHER" id="PTHR43681">
    <property type="entry name" value="TRANSMEMBRANE GTPASE FZO"/>
    <property type="match status" value="1"/>
</dbReference>
<dbReference type="AlphaFoldDB" id="A7GZS2"/>
<proteinExistence type="predicted"/>
<dbReference type="PANTHER" id="PTHR43681:SF1">
    <property type="entry name" value="SARCALUMENIN"/>
    <property type="match status" value="1"/>
</dbReference>
<protein>
    <submittedName>
        <fullName evidence="2">GTP-binding protein (Dynamin domain)</fullName>
    </submittedName>
</protein>
<accession>A7GZS2</accession>
<dbReference type="InterPro" id="IPR051943">
    <property type="entry name" value="TRAFAC_Dynamin-like_GTPase"/>
</dbReference>
<feature type="domain" description="Dynamin N-terminal" evidence="1">
    <location>
        <begin position="60"/>
        <end position="214"/>
    </location>
</feature>
<sequence length="615" mass="70667">MFEKFINAYKMAYFKIFGDDFYGRFKRFENELIEPKFHASTQLKDELRKLDLFINEPVTIAIVGQFSSGKSTFLNVLLGREILPTGVTPVTAKLTHIRYGQSYALRVDYKNGKELNLDVDEIAKFVDQRVFGDDVKQLCIYAPVPLLKSVNFIDTPGLNSLSNSDTNITKEVLKDVAGVIWLSLIENAARASELNDLNEFLANSNKLAICVLNQKDKLSQSELENVLDHARTTYKNFFAQIIAISAKQALTAQKQNDCKLAEISNFAAVTSAIERHFSNENLKQNFVLKKCATIVRANINQHEHIESIYKDAGEILQNFDDALDESLKALALEFRPKIELAFNELKQIAKQIADEIQASLKPFKKSRFELKKGLLKGEYYEKSEYEMMSFDNDEIFSRLIYNDTKLAKFFRIYRRDLGALQSELCAKIDEIYARLEREFMIYKARFESIRKEEAVHSDIEFAAIRTYAGQVYEMFLRDYETAKFKQLQKISLFFDKLNLKVAANYENAIKIAVHFIKEKIDNAALSYEKDPLHFSLFIPGANEIYERVLTSLNLYEFENEMLGNASFLNKILNALAEEFHELKGAKMEKISRLAARHEVLKNELLQIGKEFGSGL</sequence>
<dbReference type="EMBL" id="CP000767">
    <property type="protein sequence ID" value="ABS50396.1"/>
    <property type="molecule type" value="Genomic_DNA"/>
</dbReference>
<dbReference type="CDD" id="cd09912">
    <property type="entry name" value="DLP_2"/>
    <property type="match status" value="1"/>
</dbReference>
<evidence type="ECO:0000313" key="3">
    <source>
        <dbReference type="Proteomes" id="UP000006380"/>
    </source>
</evidence>
<dbReference type="Proteomes" id="UP000006380">
    <property type="component" value="Chromosome"/>
</dbReference>
<evidence type="ECO:0000259" key="1">
    <source>
        <dbReference type="Pfam" id="PF00350"/>
    </source>
</evidence>
<dbReference type="STRING" id="360105.CCV52592_2209"/>
<name>A7GZS2_CAMC5</name>
<dbReference type="SUPFAM" id="SSF52540">
    <property type="entry name" value="P-loop containing nucleoside triphosphate hydrolases"/>
    <property type="match status" value="1"/>
</dbReference>
<dbReference type="Pfam" id="PF00350">
    <property type="entry name" value="Dynamin_N"/>
    <property type="match status" value="1"/>
</dbReference>
<dbReference type="HOGENOM" id="CLU_447378_0_0_7"/>
<dbReference type="RefSeq" id="WP_011992572.1">
    <property type="nucleotide sequence ID" value="NC_009715.2"/>
</dbReference>
<reference evidence="2" key="1">
    <citation type="submission" date="2016-07" db="EMBL/GenBank/DDBJ databases">
        <title>Comparative genomics of the Campylobacter concisus group.</title>
        <authorList>
            <person name="Miller W.G."/>
            <person name="Yee E."/>
            <person name="Chapman M.H."/>
            <person name="Huynh S."/>
            <person name="Bono J.L."/>
            <person name="On S.L.W."/>
            <person name="StLeger J."/>
            <person name="Foster G."/>
            <person name="Parker C.T."/>
        </authorList>
    </citation>
    <scope>NUCLEOTIDE SEQUENCE</scope>
    <source>
        <strain evidence="2">525.92</strain>
    </source>
</reference>
<dbReference type="KEGG" id="ccv:CCV52592_2209"/>